<protein>
    <submittedName>
        <fullName evidence="2">Uncharacterized protein LOC120108938</fullName>
    </submittedName>
</protein>
<keyword evidence="1" id="KW-1185">Reference proteome</keyword>
<gene>
    <name evidence="2" type="primary">LOC120108938</name>
</gene>
<accession>A0A8B8ZYY4</accession>
<dbReference type="RefSeq" id="XP_038978582.1">
    <property type="nucleotide sequence ID" value="XM_039122654.1"/>
</dbReference>
<organism evidence="1 2">
    <name type="scientific">Phoenix dactylifera</name>
    <name type="common">Date palm</name>
    <dbReference type="NCBI Taxonomy" id="42345"/>
    <lineage>
        <taxon>Eukaryota</taxon>
        <taxon>Viridiplantae</taxon>
        <taxon>Streptophyta</taxon>
        <taxon>Embryophyta</taxon>
        <taxon>Tracheophyta</taxon>
        <taxon>Spermatophyta</taxon>
        <taxon>Magnoliopsida</taxon>
        <taxon>Liliopsida</taxon>
        <taxon>Arecaceae</taxon>
        <taxon>Coryphoideae</taxon>
        <taxon>Phoeniceae</taxon>
        <taxon>Phoenix</taxon>
    </lineage>
</organism>
<dbReference type="Proteomes" id="UP000228380">
    <property type="component" value="Unplaced"/>
</dbReference>
<dbReference type="AlphaFoldDB" id="A0A8B8ZYY4"/>
<evidence type="ECO:0000313" key="1">
    <source>
        <dbReference type="Proteomes" id="UP000228380"/>
    </source>
</evidence>
<reference evidence="2" key="1">
    <citation type="submission" date="2025-08" db="UniProtKB">
        <authorList>
            <consortium name="RefSeq"/>
        </authorList>
    </citation>
    <scope>IDENTIFICATION</scope>
    <source>
        <tissue evidence="2">Young leaves</tissue>
    </source>
</reference>
<dbReference type="GeneID" id="120108938"/>
<proteinExistence type="predicted"/>
<sequence length="176" mass="19901">MNVLAIRRNTLVVSISCKVGPIIGLWWVPASFQHPMNQLLASHPKNKDCTSSVFQEVTSQLEVEPHALMESKFWGVHLLLKEDKQRPILSRGKLSFGASHQQFLALSIHNRERSKRGITLCQYNSKKIPAAGEFNCLICIIEQQIEVCLAITWCCIPDFLPRWNVGMREAASSLMT</sequence>
<name>A0A8B8ZYY4_PHODC</name>
<dbReference type="KEGG" id="pda:120108938"/>
<evidence type="ECO:0000313" key="2">
    <source>
        <dbReference type="RefSeq" id="XP_038978582.1"/>
    </source>
</evidence>